<proteinExistence type="predicted"/>
<dbReference type="SUPFAM" id="SSF63862">
    <property type="entry name" value="Thiamin pyrophosphokinase, substrate-binding domain"/>
    <property type="match status" value="1"/>
</dbReference>
<evidence type="ECO:0000313" key="3">
    <source>
        <dbReference type="Proteomes" id="UP001476798"/>
    </source>
</evidence>
<dbReference type="GO" id="GO:0016301">
    <property type="term" value="F:kinase activity"/>
    <property type="evidence" value="ECO:0007669"/>
    <property type="project" value="UniProtKB-KW"/>
</dbReference>
<dbReference type="Gene3D" id="2.60.120.320">
    <property type="entry name" value="Thiamin pyrophosphokinase, thiamin-binding domain"/>
    <property type="match status" value="1"/>
</dbReference>
<feature type="domain" description="Thiamin pyrophosphokinase thiamin-binding" evidence="1">
    <location>
        <begin position="3"/>
        <end position="37"/>
    </location>
</feature>
<gene>
    <name evidence="2" type="primary">TPK1</name>
    <name evidence="2" type="ORF">GOODEAATRI_018803</name>
</gene>
<evidence type="ECO:0000259" key="1">
    <source>
        <dbReference type="Pfam" id="PF04265"/>
    </source>
</evidence>
<evidence type="ECO:0000313" key="2">
    <source>
        <dbReference type="EMBL" id="MEQ2165605.1"/>
    </source>
</evidence>
<dbReference type="EMBL" id="JAHRIO010021615">
    <property type="protein sequence ID" value="MEQ2165605.1"/>
    <property type="molecule type" value="Genomic_DNA"/>
</dbReference>
<keyword evidence="2" id="KW-0418">Kinase</keyword>
<dbReference type="Pfam" id="PF04265">
    <property type="entry name" value="TPK_B1_binding"/>
    <property type="match status" value="1"/>
</dbReference>
<keyword evidence="3" id="KW-1185">Reference proteome</keyword>
<dbReference type="InterPro" id="IPR007373">
    <property type="entry name" value="Thiamin_PyroPKinase_B1-bd"/>
</dbReference>
<organism evidence="2 3">
    <name type="scientific">Goodea atripinnis</name>
    <dbReference type="NCBI Taxonomy" id="208336"/>
    <lineage>
        <taxon>Eukaryota</taxon>
        <taxon>Metazoa</taxon>
        <taxon>Chordata</taxon>
        <taxon>Craniata</taxon>
        <taxon>Vertebrata</taxon>
        <taxon>Euteleostomi</taxon>
        <taxon>Actinopterygii</taxon>
        <taxon>Neopterygii</taxon>
        <taxon>Teleostei</taxon>
        <taxon>Neoteleostei</taxon>
        <taxon>Acanthomorphata</taxon>
        <taxon>Ovalentaria</taxon>
        <taxon>Atherinomorphae</taxon>
        <taxon>Cyprinodontiformes</taxon>
        <taxon>Goodeidae</taxon>
        <taxon>Goodea</taxon>
    </lineage>
</organism>
<accession>A0ABV0N2J6</accession>
<dbReference type="Proteomes" id="UP001476798">
    <property type="component" value="Unassembled WGS sequence"/>
</dbReference>
<comment type="caution">
    <text evidence="2">The sequence shown here is derived from an EMBL/GenBank/DDBJ whole genome shotgun (WGS) entry which is preliminary data.</text>
</comment>
<reference evidence="2 3" key="1">
    <citation type="submission" date="2021-06" db="EMBL/GenBank/DDBJ databases">
        <authorList>
            <person name="Palmer J.M."/>
        </authorList>
    </citation>
    <scope>NUCLEOTIDE SEQUENCE [LARGE SCALE GENOMIC DNA]</scope>
    <source>
        <strain evidence="2 3">GA_2019</strain>
        <tissue evidence="2">Muscle</tissue>
    </source>
</reference>
<feature type="non-terminal residue" evidence="2">
    <location>
        <position position="1"/>
    </location>
</feature>
<sequence>GNHRLGVNTGLEGEWCGLIPVGGPCQTITTGLKWNLMEIILQAKEIQSFTDALFASVQ</sequence>
<name>A0ABV0N2J6_9TELE</name>
<dbReference type="InterPro" id="IPR036371">
    <property type="entry name" value="TPK_B1-bd_sf"/>
</dbReference>
<protein>
    <submittedName>
        <fullName evidence="2">cAMP-dependent protein kinase subunit</fullName>
    </submittedName>
</protein>
<keyword evidence="2" id="KW-0808">Transferase</keyword>